<keyword evidence="4" id="KW-1185">Reference proteome</keyword>
<gene>
    <name evidence="3" type="ORF">BXT84_05980</name>
</gene>
<accession>A0ABM6RQI5</accession>
<dbReference type="Gene3D" id="3.40.50.300">
    <property type="entry name" value="P-loop containing nucleotide triphosphate hydrolases"/>
    <property type="match status" value="1"/>
</dbReference>
<reference evidence="3 4" key="1">
    <citation type="journal article" date="2019" name="Sci. Rep.">
        <title>Sulfobacillus thermotolerans: new insights into resistance and metabolic capacities of acidophilic chemolithotrophs.</title>
        <authorList>
            <person name="Panyushkina A.E."/>
            <person name="Babenko V.V."/>
            <person name="Nikitina A.S."/>
            <person name="Selezneva O.V."/>
            <person name="Tsaplina I.A."/>
            <person name="Letarova M.A."/>
            <person name="Kostryukova E.S."/>
            <person name="Letarov A.V."/>
        </authorList>
    </citation>
    <scope>NUCLEOTIDE SEQUENCE [LARGE SCALE GENOMIC DNA]</scope>
    <source>
        <strain evidence="3 4">Kr1</strain>
    </source>
</reference>
<dbReference type="InterPro" id="IPR039430">
    <property type="entry name" value="Thymidylate_kin-like_dom"/>
</dbReference>
<feature type="domain" description="Thymidylate kinase-like" evidence="2">
    <location>
        <begin position="26"/>
        <end position="162"/>
    </location>
</feature>
<evidence type="ECO:0000313" key="4">
    <source>
        <dbReference type="Proteomes" id="UP000325292"/>
    </source>
</evidence>
<dbReference type="Pfam" id="PF02223">
    <property type="entry name" value="Thymidylate_kin"/>
    <property type="match status" value="1"/>
</dbReference>
<evidence type="ECO:0000259" key="2">
    <source>
        <dbReference type="Pfam" id="PF02223"/>
    </source>
</evidence>
<proteinExistence type="inferred from homology"/>
<protein>
    <recommendedName>
        <fullName evidence="2">Thymidylate kinase-like domain-containing protein</fullName>
    </recommendedName>
</protein>
<dbReference type="Proteomes" id="UP000325292">
    <property type="component" value="Chromosome"/>
</dbReference>
<evidence type="ECO:0000256" key="1">
    <source>
        <dbReference type="ARBA" id="ARBA00009776"/>
    </source>
</evidence>
<dbReference type="SUPFAM" id="SSF52540">
    <property type="entry name" value="P-loop containing nucleoside triphosphate hydrolases"/>
    <property type="match status" value="1"/>
</dbReference>
<name>A0ABM6RQI5_9FIRM</name>
<dbReference type="PANTHER" id="PTHR10344">
    <property type="entry name" value="THYMIDYLATE KINASE"/>
    <property type="match status" value="1"/>
</dbReference>
<evidence type="ECO:0000313" key="3">
    <source>
        <dbReference type="EMBL" id="AUW93544.1"/>
    </source>
</evidence>
<comment type="similarity">
    <text evidence="1">Belongs to the thymidylate kinase family.</text>
</comment>
<sequence>MGRPVRTVAPQWPYVDTYYPGLYVGVDGLDGSGRTTLANELHRQLQSHGYPSVVTGPFPSKKSQTQNTLNKHDRRVGDTSRHLLYASFLAIVMHEVILPHLRAGYIVISDRSWISLYARATAQGLDKNWVTTSLGFALQPDLVIEPAATPLTAARRKLAGAEALDPLESVGGRSQLSGFIAFQEQIQILLAPLRQQLPWHVVEDIKNLDQMARIIHRIEAESEGLPS</sequence>
<dbReference type="InterPro" id="IPR027417">
    <property type="entry name" value="P-loop_NTPase"/>
</dbReference>
<dbReference type="EMBL" id="CP019454">
    <property type="protein sequence ID" value="AUW93544.1"/>
    <property type="molecule type" value="Genomic_DNA"/>
</dbReference>
<dbReference type="PANTHER" id="PTHR10344:SF1">
    <property type="entry name" value="THYMIDYLATE KINASE"/>
    <property type="match status" value="1"/>
</dbReference>
<organism evidence="3 4">
    <name type="scientific">Sulfobacillus thermotolerans</name>
    <dbReference type="NCBI Taxonomy" id="338644"/>
    <lineage>
        <taxon>Bacteria</taxon>
        <taxon>Bacillati</taxon>
        <taxon>Bacillota</taxon>
        <taxon>Clostridia</taxon>
        <taxon>Eubacteriales</taxon>
        <taxon>Clostridiales Family XVII. Incertae Sedis</taxon>
        <taxon>Sulfobacillus</taxon>
    </lineage>
</organism>